<accession>A0A517Y0T2</accession>
<sequence>MPTFDEVAELVREQTNYDGPLTDDTELQADLGVAGDDLDRLLLAWAERFGADLSGYLPHFHTAEEGFNLGAWFYPPRDSRLPDVPITVGMLHQYAELGRWALEYPDHDPRRRRPDVWVNRVVATAVAGGLLAGVVRGCVS</sequence>
<reference evidence="1 2" key="1">
    <citation type="submission" date="2019-02" db="EMBL/GenBank/DDBJ databases">
        <title>Deep-cultivation of Planctomycetes and their phenomic and genomic characterization uncovers novel biology.</title>
        <authorList>
            <person name="Wiegand S."/>
            <person name="Jogler M."/>
            <person name="Boedeker C."/>
            <person name="Pinto D."/>
            <person name="Vollmers J."/>
            <person name="Rivas-Marin E."/>
            <person name="Kohn T."/>
            <person name="Peeters S.H."/>
            <person name="Heuer A."/>
            <person name="Rast P."/>
            <person name="Oberbeckmann S."/>
            <person name="Bunk B."/>
            <person name="Jeske O."/>
            <person name="Meyerdierks A."/>
            <person name="Storesund J.E."/>
            <person name="Kallscheuer N."/>
            <person name="Luecker S."/>
            <person name="Lage O.M."/>
            <person name="Pohl T."/>
            <person name="Merkel B.J."/>
            <person name="Hornburger P."/>
            <person name="Mueller R.-W."/>
            <person name="Bruemmer F."/>
            <person name="Labrenz M."/>
            <person name="Spormann A.M."/>
            <person name="Op den Camp H."/>
            <person name="Overmann J."/>
            <person name="Amann R."/>
            <person name="Jetten M.S.M."/>
            <person name="Mascher T."/>
            <person name="Medema M.H."/>
            <person name="Devos D.P."/>
            <person name="Kaster A.-K."/>
            <person name="Ovreas L."/>
            <person name="Rohde M."/>
            <person name="Galperin M.Y."/>
            <person name="Jogler C."/>
        </authorList>
    </citation>
    <scope>NUCLEOTIDE SEQUENCE [LARGE SCALE GENOMIC DNA]</scope>
    <source>
        <strain evidence="1 2">ETA_A1</strain>
    </source>
</reference>
<organism evidence="1 2">
    <name type="scientific">Urbifossiella limnaea</name>
    <dbReference type="NCBI Taxonomy" id="2528023"/>
    <lineage>
        <taxon>Bacteria</taxon>
        <taxon>Pseudomonadati</taxon>
        <taxon>Planctomycetota</taxon>
        <taxon>Planctomycetia</taxon>
        <taxon>Gemmatales</taxon>
        <taxon>Gemmataceae</taxon>
        <taxon>Urbifossiella</taxon>
    </lineage>
</organism>
<dbReference type="KEGG" id="uli:ETAA1_53640"/>
<gene>
    <name evidence="1" type="ORF">ETAA1_53640</name>
</gene>
<evidence type="ECO:0000313" key="1">
    <source>
        <dbReference type="EMBL" id="QDU23365.1"/>
    </source>
</evidence>
<dbReference type="Proteomes" id="UP000319576">
    <property type="component" value="Chromosome"/>
</dbReference>
<name>A0A517Y0T2_9BACT</name>
<keyword evidence="2" id="KW-1185">Reference proteome</keyword>
<dbReference type="AlphaFoldDB" id="A0A517Y0T2"/>
<dbReference type="Pfam" id="PF07377">
    <property type="entry name" value="DUF1493"/>
    <property type="match status" value="1"/>
</dbReference>
<dbReference type="InterPro" id="IPR010862">
    <property type="entry name" value="DUF1493"/>
</dbReference>
<evidence type="ECO:0008006" key="3">
    <source>
        <dbReference type="Google" id="ProtNLM"/>
    </source>
</evidence>
<dbReference type="RefSeq" id="WP_202920420.1">
    <property type="nucleotide sequence ID" value="NZ_CP036273.1"/>
</dbReference>
<proteinExistence type="predicted"/>
<dbReference type="EMBL" id="CP036273">
    <property type="protein sequence ID" value="QDU23365.1"/>
    <property type="molecule type" value="Genomic_DNA"/>
</dbReference>
<evidence type="ECO:0000313" key="2">
    <source>
        <dbReference type="Proteomes" id="UP000319576"/>
    </source>
</evidence>
<protein>
    <recommendedName>
        <fullName evidence="3">DUF1493 family protein</fullName>
    </recommendedName>
</protein>